<dbReference type="InterPro" id="IPR005297">
    <property type="entry name" value="Lipoprotein_repeat"/>
</dbReference>
<keyword evidence="1" id="KW-0812">Transmembrane</keyword>
<evidence type="ECO:0000313" key="2">
    <source>
        <dbReference type="EMBL" id="EEQ93333.1"/>
    </source>
</evidence>
<dbReference type="GO" id="GO:0043448">
    <property type="term" value="P:alkane catabolic process"/>
    <property type="evidence" value="ECO:0007669"/>
    <property type="project" value="TreeGrafter"/>
</dbReference>
<dbReference type="EMBL" id="ACQA01000002">
    <property type="protein sequence ID" value="EEQ93333.1"/>
    <property type="molecule type" value="Genomic_DNA"/>
</dbReference>
<accession>C4WN21</accession>
<organism evidence="2 3">
    <name type="scientific">Brucella intermedia LMG 3301</name>
    <dbReference type="NCBI Taxonomy" id="641118"/>
    <lineage>
        <taxon>Bacteria</taxon>
        <taxon>Pseudomonadati</taxon>
        <taxon>Pseudomonadota</taxon>
        <taxon>Alphaproteobacteria</taxon>
        <taxon>Hyphomicrobiales</taxon>
        <taxon>Brucellaceae</taxon>
        <taxon>Brucella/Ochrobactrum group</taxon>
        <taxon>Brucella</taxon>
    </lineage>
</organism>
<dbReference type="PANTHER" id="PTHR39335">
    <property type="entry name" value="BLL4220 PROTEIN"/>
    <property type="match status" value="1"/>
</dbReference>
<dbReference type="Proteomes" id="UP000004386">
    <property type="component" value="Unassembled WGS sequence"/>
</dbReference>
<dbReference type="Pfam" id="PF03640">
    <property type="entry name" value="Lipoprotein_15"/>
    <property type="match status" value="2"/>
</dbReference>
<protein>
    <recommendedName>
        <fullName evidence="4">Lipoprotein</fullName>
    </recommendedName>
</protein>
<evidence type="ECO:0000256" key="1">
    <source>
        <dbReference type="SAM" id="Phobius"/>
    </source>
</evidence>
<feature type="transmembrane region" description="Helical" evidence="1">
    <location>
        <begin position="50"/>
        <end position="69"/>
    </location>
</feature>
<keyword evidence="1" id="KW-0472">Membrane</keyword>
<reference evidence="2 3" key="1">
    <citation type="submission" date="2009-05" db="EMBL/GenBank/DDBJ databases">
        <authorList>
            <person name="Setubal J.C."/>
            <person name="Boyle S."/>
            <person name="Crasta O.R."/>
            <person name="Gillespie J.J."/>
            <person name="Kenyon R.W."/>
            <person name="Lu J."/>
            <person name="Mane S."/>
            <person name="Nagrani S."/>
            <person name="Shallom J.M."/>
            <person name="Shallom S."/>
            <person name="Shukla M."/>
            <person name="Snyder E.E."/>
            <person name="Sobral B.W."/>
            <person name="Wattam A.R."/>
            <person name="Will R."/>
            <person name="Williams K."/>
            <person name="Yoo H."/>
            <person name="Munk C."/>
            <person name="Tapia R."/>
            <person name="Green L."/>
            <person name="Rogers Y."/>
            <person name="Detter J.C."/>
            <person name="Bruce D."/>
            <person name="Brettin T.S."/>
            <person name="Tsolis R."/>
        </authorList>
    </citation>
    <scope>NUCLEOTIDE SEQUENCE [LARGE SCALE GENOMIC DNA]</scope>
    <source>
        <strain evidence="2 3">LMG 3301</strain>
    </source>
</reference>
<name>C4WN21_9HYPH</name>
<sequence>MPANQCRVWPCKARNRKKSAPAGINRGCRLSYLHIACRDWNPVRQIMKTFGFVAVLAIAAVAASAAVAAPSVKTMESSKGQVLAGAKDMTLYTFDKDSKGESSCYDTCAKNWPPFKAMKGAKASGAYTLVKRKDGSEQWAKDGMPLYYWVKDKKPGDVTGDGVNGVWHVAKP</sequence>
<keyword evidence="1" id="KW-1133">Transmembrane helix</keyword>
<dbReference type="HOGENOM" id="CLU_053665_2_0_5"/>
<evidence type="ECO:0000313" key="3">
    <source>
        <dbReference type="Proteomes" id="UP000004386"/>
    </source>
</evidence>
<dbReference type="PANTHER" id="PTHR39335:SF1">
    <property type="entry name" value="BLL4220 PROTEIN"/>
    <property type="match status" value="1"/>
</dbReference>
<gene>
    <name evidence="2" type="ORF">OINT_2000479</name>
</gene>
<comment type="caution">
    <text evidence="2">The sequence shown here is derived from an EMBL/GenBank/DDBJ whole genome shotgun (WGS) entry which is preliminary data.</text>
</comment>
<evidence type="ECO:0008006" key="4">
    <source>
        <dbReference type="Google" id="ProtNLM"/>
    </source>
</evidence>
<dbReference type="AlphaFoldDB" id="C4WN21"/>
<proteinExistence type="predicted"/>